<evidence type="ECO:0000256" key="1">
    <source>
        <dbReference type="SAM" id="MobiDB-lite"/>
    </source>
</evidence>
<dbReference type="EMBL" id="JAUJFL010000002">
    <property type="protein sequence ID" value="KAK2611462.1"/>
    <property type="molecule type" value="Genomic_DNA"/>
</dbReference>
<sequence>MASDNSDQTLASLAVGFTLGFGLLTVWEAVKQTRRSKNPRRSSYVYMIWVEIVANIAILILANLVFHGVLTPSVPVLFFLLFFWVFEVQILMQVIINRIAIICETQDIVRRLKWGTAIVMTTINIAVFCIFIPAHRVPPVSTTYVEINRYWDRISKVLICLIDAGLNYYFLRIVKQRLVDQYGLMKYSPLVSFNARLMFISVLLDVLLIGLMSLPNQIVFMLFHPLVYTAKLNIEMTMASLIVKLARSGRADAYFHNSHSHSTPHPRSSQLPGGRNPNEREVALKTFTESRVRASFSNGSDEAQAPFPNGGIQRTREFQITVHHSNSGSMDESKEYTNADDEAWLTKHPGHPRDGTSDKSTKTRDS</sequence>
<organism evidence="3 4">
    <name type="scientific">Phomopsis amygdali</name>
    <name type="common">Fusicoccum amygdali</name>
    <dbReference type="NCBI Taxonomy" id="1214568"/>
    <lineage>
        <taxon>Eukaryota</taxon>
        <taxon>Fungi</taxon>
        <taxon>Dikarya</taxon>
        <taxon>Ascomycota</taxon>
        <taxon>Pezizomycotina</taxon>
        <taxon>Sordariomycetes</taxon>
        <taxon>Sordariomycetidae</taxon>
        <taxon>Diaporthales</taxon>
        <taxon>Diaporthaceae</taxon>
        <taxon>Diaporthe</taxon>
    </lineage>
</organism>
<dbReference type="PANTHER" id="PTHR35179:SF1">
    <property type="entry name" value="INTEGRAL MEMBRANE PROTEIN"/>
    <property type="match status" value="1"/>
</dbReference>
<proteinExistence type="predicted"/>
<protein>
    <submittedName>
        <fullName evidence="3">Uncharacterized protein</fullName>
    </submittedName>
</protein>
<evidence type="ECO:0000256" key="2">
    <source>
        <dbReference type="SAM" id="Phobius"/>
    </source>
</evidence>
<feature type="transmembrane region" description="Helical" evidence="2">
    <location>
        <begin position="112"/>
        <end position="134"/>
    </location>
</feature>
<gene>
    <name evidence="3" type="ORF">N8I77_004800</name>
</gene>
<keyword evidence="4" id="KW-1185">Reference proteome</keyword>
<keyword evidence="2" id="KW-0472">Membrane</keyword>
<feature type="transmembrane region" description="Helical" evidence="2">
    <location>
        <begin position="12"/>
        <end position="30"/>
    </location>
</feature>
<evidence type="ECO:0000313" key="3">
    <source>
        <dbReference type="EMBL" id="KAK2611462.1"/>
    </source>
</evidence>
<accession>A0AAD9SLS7</accession>
<dbReference type="PANTHER" id="PTHR35179">
    <property type="entry name" value="PROTEIN CBG02620"/>
    <property type="match status" value="1"/>
</dbReference>
<feature type="region of interest" description="Disordered" evidence="1">
    <location>
        <begin position="324"/>
        <end position="366"/>
    </location>
</feature>
<feature type="transmembrane region" description="Helical" evidence="2">
    <location>
        <begin position="78"/>
        <end position="100"/>
    </location>
</feature>
<feature type="compositionally biased region" description="Basic and acidic residues" evidence="1">
    <location>
        <begin position="351"/>
        <end position="366"/>
    </location>
</feature>
<dbReference type="AlphaFoldDB" id="A0AAD9SLS7"/>
<feature type="transmembrane region" description="Helical" evidence="2">
    <location>
        <begin position="42"/>
        <end position="66"/>
    </location>
</feature>
<keyword evidence="2" id="KW-1133">Transmembrane helix</keyword>
<feature type="transmembrane region" description="Helical" evidence="2">
    <location>
        <begin position="154"/>
        <end position="174"/>
    </location>
</feature>
<feature type="transmembrane region" description="Helical" evidence="2">
    <location>
        <begin position="195"/>
        <end position="214"/>
    </location>
</feature>
<comment type="caution">
    <text evidence="3">The sequence shown here is derived from an EMBL/GenBank/DDBJ whole genome shotgun (WGS) entry which is preliminary data.</text>
</comment>
<dbReference type="Proteomes" id="UP001265746">
    <property type="component" value="Unassembled WGS sequence"/>
</dbReference>
<name>A0AAD9SLS7_PHOAM</name>
<evidence type="ECO:0000313" key="4">
    <source>
        <dbReference type="Proteomes" id="UP001265746"/>
    </source>
</evidence>
<reference evidence="3" key="1">
    <citation type="submission" date="2023-06" db="EMBL/GenBank/DDBJ databases">
        <authorList>
            <person name="Noh H."/>
        </authorList>
    </citation>
    <scope>NUCLEOTIDE SEQUENCE</scope>
    <source>
        <strain evidence="3">DUCC20226</strain>
    </source>
</reference>
<feature type="region of interest" description="Disordered" evidence="1">
    <location>
        <begin position="256"/>
        <end position="278"/>
    </location>
</feature>
<keyword evidence="2" id="KW-0812">Transmembrane</keyword>